<dbReference type="EMBL" id="HACA01020621">
    <property type="protein sequence ID" value="CDW37982.1"/>
    <property type="molecule type" value="Transcribed_RNA"/>
</dbReference>
<name>A0A0K2UJ72_LEPSM</name>
<evidence type="ECO:0000256" key="1">
    <source>
        <dbReference type="SAM" id="Phobius"/>
    </source>
</evidence>
<organism evidence="2">
    <name type="scientific">Lepeophtheirus salmonis</name>
    <name type="common">Salmon louse</name>
    <name type="synonym">Caligus salmonis</name>
    <dbReference type="NCBI Taxonomy" id="72036"/>
    <lineage>
        <taxon>Eukaryota</taxon>
        <taxon>Metazoa</taxon>
        <taxon>Ecdysozoa</taxon>
        <taxon>Arthropoda</taxon>
        <taxon>Crustacea</taxon>
        <taxon>Multicrustacea</taxon>
        <taxon>Hexanauplia</taxon>
        <taxon>Copepoda</taxon>
        <taxon>Siphonostomatoida</taxon>
        <taxon>Caligidae</taxon>
        <taxon>Lepeophtheirus</taxon>
    </lineage>
</organism>
<evidence type="ECO:0000313" key="2">
    <source>
        <dbReference type="EMBL" id="CDW37982.1"/>
    </source>
</evidence>
<sequence>MYWDKDDYECYIYKHMGLVYKLVCSRKVSKLMDNDSRRMLKDVNNEESVSWLLILFLCLVCLRSPSNLLIPYLLFFDQKSTAKYPSSQNRSTSL</sequence>
<accession>A0A0K2UJ72</accession>
<keyword evidence="1" id="KW-0472">Membrane</keyword>
<reference evidence="2" key="1">
    <citation type="submission" date="2014-05" db="EMBL/GenBank/DDBJ databases">
        <authorList>
            <person name="Chronopoulou M."/>
        </authorList>
    </citation>
    <scope>NUCLEOTIDE SEQUENCE</scope>
    <source>
        <tissue evidence="2">Whole organism</tissue>
    </source>
</reference>
<protein>
    <submittedName>
        <fullName evidence="2">Uncharacterized protein</fullName>
    </submittedName>
</protein>
<keyword evidence="1" id="KW-1133">Transmembrane helix</keyword>
<proteinExistence type="predicted"/>
<keyword evidence="1" id="KW-0812">Transmembrane</keyword>
<feature type="transmembrane region" description="Helical" evidence="1">
    <location>
        <begin position="49"/>
        <end position="75"/>
    </location>
</feature>
<dbReference type="AlphaFoldDB" id="A0A0K2UJ72"/>